<protein>
    <submittedName>
        <fullName evidence="1">DUF2642 domain-containing protein</fullName>
    </submittedName>
</protein>
<dbReference type="RefSeq" id="WP_283075912.1">
    <property type="nucleotide sequence ID" value="NZ_CP121671.1"/>
</dbReference>
<name>A0ABY8IUU9_9BACI</name>
<evidence type="ECO:0000313" key="2">
    <source>
        <dbReference type="Proteomes" id="UP001221597"/>
    </source>
</evidence>
<organism evidence="1 2">
    <name type="scientific">Halobacillus naozhouensis</name>
    <dbReference type="NCBI Taxonomy" id="554880"/>
    <lineage>
        <taxon>Bacteria</taxon>
        <taxon>Bacillati</taxon>
        <taxon>Bacillota</taxon>
        <taxon>Bacilli</taxon>
        <taxon>Bacillales</taxon>
        <taxon>Bacillaceae</taxon>
        <taxon>Halobacillus</taxon>
    </lineage>
</organism>
<gene>
    <name evidence="1" type="ORF">P9989_16240</name>
</gene>
<dbReference type="InterPro" id="IPR020139">
    <property type="entry name" value="DUF2642"/>
</dbReference>
<reference evidence="1 2" key="1">
    <citation type="submission" date="2023-04" db="EMBL/GenBank/DDBJ databases">
        <title>Genome sequence of Halobacillus naozhouensis KACC 21980.</title>
        <authorList>
            <person name="Kim S."/>
            <person name="Heo J."/>
            <person name="Kwon S.-W."/>
        </authorList>
    </citation>
    <scope>NUCLEOTIDE SEQUENCE [LARGE SCALE GENOMIC DNA]</scope>
    <source>
        <strain evidence="1 2">KCTC 13234</strain>
    </source>
</reference>
<sequence>MGNLTESQANLLRLANQLSQGIMTSGVDSNVSLDLPGLDVDVDVDLGGDTPPDTPTPPATPDTLIEVLLRLRNEQVEITTPFGTVTGTLLVVRSDYVVVVEASGAQVLVRIEKIELVSEL</sequence>
<proteinExistence type="predicted"/>
<dbReference type="Pfam" id="PF10842">
    <property type="entry name" value="DUF2642"/>
    <property type="match status" value="1"/>
</dbReference>
<dbReference type="Proteomes" id="UP001221597">
    <property type="component" value="Chromosome"/>
</dbReference>
<keyword evidence="2" id="KW-1185">Reference proteome</keyword>
<dbReference type="EMBL" id="CP121671">
    <property type="protein sequence ID" value="WFT73905.1"/>
    <property type="molecule type" value="Genomic_DNA"/>
</dbReference>
<evidence type="ECO:0000313" key="1">
    <source>
        <dbReference type="EMBL" id="WFT73905.1"/>
    </source>
</evidence>
<accession>A0ABY8IUU9</accession>